<dbReference type="AlphaFoldDB" id="A0A0F5JVZ0"/>
<keyword evidence="3" id="KW-1185">Reference proteome</keyword>
<evidence type="ECO:0008006" key="4">
    <source>
        <dbReference type="Google" id="ProtNLM"/>
    </source>
</evidence>
<dbReference type="Pfam" id="PF10696">
    <property type="entry name" value="DUF2501"/>
    <property type="match status" value="1"/>
</dbReference>
<feature type="signal peptide" evidence="1">
    <location>
        <begin position="1"/>
        <end position="29"/>
    </location>
</feature>
<dbReference type="STRING" id="28092.WM40_20840"/>
<evidence type="ECO:0000313" key="3">
    <source>
        <dbReference type="Proteomes" id="UP000033618"/>
    </source>
</evidence>
<name>A0A0F5JVZ0_9BURK</name>
<protein>
    <recommendedName>
        <fullName evidence="4">DUF2501 domain-containing protein</fullName>
    </recommendedName>
</protein>
<feature type="chain" id="PRO_5002490156" description="DUF2501 domain-containing protein" evidence="1">
    <location>
        <begin position="30"/>
        <end position="165"/>
    </location>
</feature>
<organism evidence="2 3">
    <name type="scientific">Robbsia andropogonis</name>
    <dbReference type="NCBI Taxonomy" id="28092"/>
    <lineage>
        <taxon>Bacteria</taxon>
        <taxon>Pseudomonadati</taxon>
        <taxon>Pseudomonadota</taxon>
        <taxon>Betaproteobacteria</taxon>
        <taxon>Burkholderiales</taxon>
        <taxon>Burkholderiaceae</taxon>
        <taxon>Robbsia</taxon>
    </lineage>
</organism>
<dbReference type="EMBL" id="LAQU01000030">
    <property type="protein sequence ID" value="KKB61850.1"/>
    <property type="molecule type" value="Genomic_DNA"/>
</dbReference>
<dbReference type="InterPro" id="IPR019637">
    <property type="entry name" value="DUF2501"/>
</dbReference>
<dbReference type="RefSeq" id="WP_024904318.1">
    <property type="nucleotide sequence ID" value="NZ_CADFGU010000004.1"/>
</dbReference>
<evidence type="ECO:0000313" key="2">
    <source>
        <dbReference type="EMBL" id="KKB61850.1"/>
    </source>
</evidence>
<dbReference type="PATRIC" id="fig|28092.6.peg.4903"/>
<dbReference type="Proteomes" id="UP000033618">
    <property type="component" value="Unassembled WGS sequence"/>
</dbReference>
<keyword evidence="1" id="KW-0732">Signal</keyword>
<comment type="caution">
    <text evidence="2">The sequence shown here is derived from an EMBL/GenBank/DDBJ whole genome shotgun (WGS) entry which is preliminary data.</text>
</comment>
<gene>
    <name evidence="2" type="ORF">WM40_20840</name>
</gene>
<reference evidence="2 3" key="1">
    <citation type="submission" date="2015-03" db="EMBL/GenBank/DDBJ databases">
        <title>Draft Genome Sequence of Burkholderia andropogonis type strain ICMP2807, isolated from Sorghum bicolor.</title>
        <authorList>
            <person name="Lopes-Santos L."/>
            <person name="Castro D.B."/>
            <person name="Ottoboni L.M."/>
            <person name="Park D."/>
            <person name="Weirc B.S."/>
            <person name="Destefano S.A."/>
        </authorList>
    </citation>
    <scope>NUCLEOTIDE SEQUENCE [LARGE SCALE GENOMIC DNA]</scope>
    <source>
        <strain evidence="2 3">ICMP2807</strain>
    </source>
</reference>
<proteinExistence type="predicted"/>
<accession>A0A0F5JVZ0</accession>
<sequence length="165" mass="17063">MRQSVTHHASAVVPLLFLIAVCAVPPANAANFVDNLKAQAQQQLNGGQLDGSKGAGSTANAMSGALGSLGMPAMSSRTGINAAGVLVYCAKNKYLNASNAQTVKDKLLQNAGLSGTTAQRDSGYREGVSGLLQGSNGTTLNLDNIKDNLKRKACDYVLDHAKSFI</sequence>
<evidence type="ECO:0000256" key="1">
    <source>
        <dbReference type="SAM" id="SignalP"/>
    </source>
</evidence>